<feature type="domain" description="Calx-beta" evidence="6">
    <location>
        <begin position="2884"/>
        <end position="2985"/>
    </location>
</feature>
<feature type="domain" description="Calx-beta" evidence="6">
    <location>
        <begin position="3942"/>
        <end position="4048"/>
    </location>
</feature>
<feature type="domain" description="Calx-beta" evidence="6">
    <location>
        <begin position="3349"/>
        <end position="3452"/>
    </location>
</feature>
<dbReference type="GO" id="GO:0007154">
    <property type="term" value="P:cell communication"/>
    <property type="evidence" value="ECO:0007669"/>
    <property type="project" value="InterPro"/>
</dbReference>
<dbReference type="InterPro" id="IPR051171">
    <property type="entry name" value="CaCA"/>
</dbReference>
<feature type="domain" description="Calx-beta" evidence="6">
    <location>
        <begin position="3821"/>
        <end position="3927"/>
    </location>
</feature>
<keyword evidence="4" id="KW-0813">Transport</keyword>
<dbReference type="Pfam" id="PF23237">
    <property type="entry name" value="HYR_4C"/>
    <property type="match status" value="1"/>
</dbReference>
<dbReference type="Gene3D" id="2.60.40.2030">
    <property type="match status" value="27"/>
</dbReference>
<feature type="domain" description="Calx-beta" evidence="6">
    <location>
        <begin position="693"/>
        <end position="796"/>
    </location>
</feature>
<sequence>MERSTFIKPTFFLFVMWFFIGSIDGLAQTFSVSDASANEGSNMTFTVTSSSFIIGNRTFDITYGDVADTALPLDYSGPNSVTLGFFGTTSTFTVAALNDDWVETTQQEFTLTLSDPSGSYSFSDDTGTGTIIDSDVAYVTGGNYDITEGGEIQYVLRLSNGTNTSGQQYVGIEDDYTVDFSVEANAGSTSPASDGSDFNAFTTTATFPAGSIAGSEIIIPIPTIDNAIVEPSEEFNGVKSRNAAETTKYGTSPSRVSINTERSALRIHDNDIATINLSNTIELESVGNARISFTLNGEVQDNFRIDYATSDNTATQPSDYDETTGFLNFNGSNNQSFNRNFKINDDTVIESTEYFTVISSYSPDANTMTNYVPQNIVFVTGEGEITITDDDLDTDFDGVNDLVDEDDDNDGITDINEGNGDADGDSIIDSLDNDSDNDGCPDAVEAGHTDPDGDGYLGNGPLTVSNGTVDPSTGRVLAQGGYTGTDSKVTTAFQTVSITLQPNDRVANLGDTITYTTGVNGTGLTYQWEVSTDNGTTWNPISDSGIYSGSTTTTLTLTNITSSESGNQYRFNAYDSENLCTPYTYSNAADLFIRPVVTIADASVAEGNDLDFSVSLSHAVNEVVTFDLTYTDITTIASDYTSLSGFSVPSNTLNTNILIPAIDDNIIESDETFTLGMTNGSTNVGDITDTALGTITNINAPAAGEGVSIADFSVDENVGTVNFILTYTGPTVQDSFTVDYAITDISTTHGSDYNVNLTGQVTFPAGTSDGNTQSLLVAITDDTVIEGDESLSIQISNISNSLLNIIKADATGTIIDNDTTPTTGLSIADVDFNEATASANFVVTYNGGNVKTGFTADYTISNGSAIEGDDYTATLTGQVSFPNNTTDGATQLVNVTIINDLIIEGDENLNIELSNPSTNLINLVDPNAIGTIIDNDSKIPTTGLTVADINVDEDDGTANFVVTYNGSELQNSFTVDYAITNGSAIAGTDFSGNPTLTGQLTFPAGTNDGDSQNVSININDDTIIESDETINFQLTNLSTSLINLVDANAIGTITDNDLKTATTGLSASDFSVNESAGRTNFIITYNGNTVQDSFTVDYNITDGTASDGKDYTTTLASGQLTFPAGTSNNDQQSIEVTILEDAFIEATEDLNIQLSNLSTTLINIVDPTGTGAITDNDNTATKGIDFQNLTVTVTEGDTGDNVNATFVVEFIGDVDTGETIEVDYFVTNGSAANATDFTPHATIQTLTFTSTTKTQNIVVPIISDDTIENEEDFFVDLVAIRSNVGINLLNNQARGVILDDDGGSVAVAGFSIVEQTNGINFDVTYTGDRLNGGFTLAYSITDISTTSGVDYTLTTAPQTTGTLTFTGVNNEVRSVQINIVGDDFIENNEDLRITISNPSSSKISIYNADAIGTITNDDTGTVAATGFSVDEFNVTANFEVTYTGKPINGGFTAAYEITDNTTTYGSDYTASATGTLNFTGTSDEVLQVPVDIIQDAIIEGDETLRLTITSISPSLITASNPTAIGTIRDINHLPSAVDDSFVVFQNQASANITVLDNDDYGFDGPAAINPLQVVNNPINGTVTLRDNGTPGDATDDYFEYQPSPSFNGNDSFRYKIVDSNGSEDEAVVNIFVNDTNLKKDFEIRYSGSINGDFTMIANNVLSRNATGNYNGEDGNHDFNNNVFVDIDSDPTTFNSTNANLANPEPSLSCLNIKKAYLYWAAADKEYDGTTGGGATEPSWNYNQVKLMLPGQSSYTTVSADEVIYRGRDDHFQNDPYVCIKDITDDINALSTPFGTYQVGNVKATEMDLRSHGIANVTGTSGGWQIVFVYENVSLDPKNITLYDGYVHTFASNGAGETEFNFSGFETIPNGNINANVMLGALEGDRDLSGDQLLIFDTSNNWSKLSTTLRDEDNFFNSRITIDGLNYVDRNAASTNTLGFDATVFPLANTANRYIDNDQTFARFKITTDQESYGLYLMGLSVDVYKPSLGALSLNTNTSGPFNAGDIVPLTLNVTNIGNDDIQDLVITTVLPAEADFSGVGTLPSGITHSYDPSTKTLTFTAQNGTTNMGDNYDIDFDIEIIEACYFLETACVASFELQATATYSGVISGDPITTNSSSSTDSCGIGTHTPTIIDVQQPPQVNWSTAPNALDRTIACDNIAALNNANSLVPATASCDFTLNKTAGSFVQSGACPTEGTYTNTWTFTDACGRVSETFTQVITIEDNEAPTFNETLPQDSYAAHDNIPTAPILSANDNCDSNSTVTFNETYDGDNTSTNYTIIRTWTTNDCAGNSTSHTQYIYVSENGDPIGLSINDVTVNEDAGTAVLEITHTGTVSGGFTVNYTTADDTAVESEDYVSASNTVSFAGTNNETRSVTITINDDTIIETTEQFFVQLTNGTNTPTINDNQGIVSITDNDNVPGSTGVSFANDNVIVTEGTNTFARFTATFTGSITPGETVTVDYATGNDTAIEPGDYTSSTGTISFNSTTNSVNIDVPIIDDSIIEPSEDFTITLSNIQSNINVGFLDQQPTNSAIGTINDNDNIPGTTGISFENDNITVDEAAGTATINILLTGNVQGGFTLDFTTNDNTATQPGDYITNSGQLTFTGTDGETQSITVTINDDSLIEVTESLFVDLSNLSTSLIAINDNQGVINITDNDGGAGTGISFQNDDITVNEADGTATINVLLTGNVQGGFTVDYTTNDDSAFQPGDYTTSSGQLNFAGTNGELQPITVAIIDDNIIETTERLLVDLSNLSTTLIAINYSQGNINITDNDNIPGTTGISFENDDITVDEDAGTATINVLLTGNVQGGFTVDYTTNNDSAFEPGDYTSTSGQLTFTGTNGEIHPVTVNIIDDNIIEATERLFVDLSNLSTTLIAINDNQGNINITDNDNNPGTTGISFQNDDITVDEAVGTVTVNVLLTGNVQGGFTLDYTTSDDSAVQPDDYTTSSGQLTFVGTDGELQPITVTIIDDSAIETLERLFVNLSNLSTNLIAINDNQANINITDNDNIPGTTGIAFENDDITVDEAAGTATINVQLTGNVPGGFTVDYTTNNDTAIQPGDYSPISGQLTFTGTDGEIQPVTVTIIDDNIIEATERLFVDLSNLSTSLIVINDNQGNINITDNDNIPGTTGISFQNDDITVDEAAGTATINVLLTGNVQGGFTLDYTTNNDSAVQPGDYTTNAGQLTFVGTDGEFHAVTVSIIDDNIIEATERLFVDLSNLSTTLIAINDNQGNINITDNDHVPGTGISFENDNIIVDEAAGTATINVLLTGNVQGGFTVDYTTNDDTAEAPGDYTSTAGQLTFVGSDGETQSITVSIIDDNLIEVTERLLVDLSNLSTTLITTNDNQGNISITDNDNIPGTTGIDFENDNITVDEAAGTATINVQLTGNVPGGFTIDYATADGSAIEPGDYTSNSGQLTFVGTDGELQPITVTIIDDNFIEATETLLVNLSNLSTTLIGINDNQGNINITDNDNIPGVTGISFENDDITVDEAAGTATINVLLTGNVQGGFTLDYTTNNDSAVEPGDYTAIAGQLTFAGTDGETQPITVSIIDDNLIEATERLFIDLSNLSTTLIAINDHQGNINITDNDNIPGVTGISFENDNITVDEAAGTATINVLLTGNFQDGFTIDFSTNNDSAVEPGDYTANAGQLTFTGTDGEAHPITVSIIDDTLIEFTESLFVDLSDLSTTLIAINDNQGTINITDNDADPSLYGVQFDITSIDVNEDAGTVSLDVVLNADVQDEFTVEYYTVDGTTIEGSDYTGVPQDTQTLTFGGTNSNTQTIVIPIIDDTLIEFTENFQVILEDISSPIVGILANDTATVNIIDNDADPSLYGVQFDITSIDVNEDAGTVSLDVILNADVQDEFTVEYYTVDGTTIEGSDYTGVPQDTQTLTFGGTNSNTQTIVIPIIDDTLIEFTENFQVILEDISSPIVGILANDTATVNIIDNDADPSLYGVQFDITSIDVNEDAGTVSLDVILNADVQDEFTVEYYTVDGTTIEGSDYTGVPQDTQTLTFGGTNSNTQTIVIPIIDDTLIEFTENFQVILEDISSPIVGILANDTATVNIIDNDADPSLYGVQFDTTSVEVNEGAGTVTLNVVLNADVQDEFTVEFYTVDGSAVDANDYTGVPRNTQTLTFGGTNDNTQAIVIPIIDDIIIEDPETFNVILENISSPIVGILSDNIATVTIIDNDGNEGWPTDETIEACDTIPDAFVITSDSTCAITVDYDELVEGQDDECATEYTITRTWTITDCVGNVRTHTQVITIEDTVAPTFNEALPLDMTVECNMVPDASILTATDSCDPNIEVVFEETITNDENCAVGYTVTRTWTATDCAGNSTEHTQVITIEPTGPIMSQPYEEEITIICGDEIPEAPEMTFTGGCGNFEVVFNEETQQADDSDDYMIIRSWNVTDSCGNTALFEQIIFVLQPQLQEITINICIEEEPIDLLNYLPADFDRNGTFMILEGDVVLEENIFDPMNHEPGEYKIAYSSTEGTCKYYVDFTVIVDTECVPCGRGDIIISKAVTANGDGVNDYFEITGVEYCAFSFDVIIFNRWGTKVAEVKDYQNDWGGESPNGSFGQSGMLPTGTYYYIITATDIETGTILEPFNGYIYLGTN</sequence>
<dbReference type="Pfam" id="PF13585">
    <property type="entry name" value="CHU_C"/>
    <property type="match status" value="1"/>
</dbReference>
<dbReference type="InterPro" id="IPR038081">
    <property type="entry name" value="CalX-like_sf"/>
</dbReference>
<dbReference type="Proteomes" id="UP000183038">
    <property type="component" value="Unassembled WGS sequence"/>
</dbReference>
<feature type="domain" description="Calx-beta" evidence="6">
    <location>
        <begin position="3468"/>
        <end position="3569"/>
    </location>
</feature>
<evidence type="ECO:0000256" key="3">
    <source>
        <dbReference type="ARBA" id="ARBA00022837"/>
    </source>
</evidence>
<dbReference type="PANTHER" id="PTHR11878">
    <property type="entry name" value="SODIUM/CALCIUM EXCHANGER"/>
    <property type="match status" value="1"/>
</dbReference>
<keyword evidence="1" id="KW-0732">Signal</keyword>
<dbReference type="OrthoDB" id="599464at2"/>
<feature type="domain" description="Calx-beta" evidence="6">
    <location>
        <begin position="3702"/>
        <end position="3806"/>
    </location>
</feature>
<feature type="domain" description="Calx-beta" evidence="6">
    <location>
        <begin position="1049"/>
        <end position="1155"/>
    </location>
</feature>
<feature type="domain" description="Calx-beta" evidence="6">
    <location>
        <begin position="928"/>
        <end position="1035"/>
    </location>
</feature>
<dbReference type="RefSeq" id="WP_074669795.1">
    <property type="nucleotide sequence ID" value="NZ_FNTB01000001.1"/>
</dbReference>
<dbReference type="SMART" id="SM00237">
    <property type="entry name" value="Calx_beta"/>
    <property type="match status" value="23"/>
</dbReference>
<feature type="domain" description="Calx-beta" evidence="6">
    <location>
        <begin position="2532"/>
        <end position="2635"/>
    </location>
</feature>
<feature type="domain" description="Calx-beta" evidence="6">
    <location>
        <begin position="1410"/>
        <end position="1509"/>
    </location>
</feature>
<feature type="domain" description="Calx-beta" evidence="6">
    <location>
        <begin position="2999"/>
        <end position="3102"/>
    </location>
</feature>
<evidence type="ECO:0000256" key="2">
    <source>
        <dbReference type="ARBA" id="ARBA00022737"/>
    </source>
</evidence>
<keyword evidence="2" id="KW-0677">Repeat</keyword>
<protein>
    <submittedName>
        <fullName evidence="7">Gliding motility-associated C-terminal domain-containing protein</fullName>
    </submittedName>
</protein>
<feature type="domain" description="Calx-beta" evidence="6">
    <location>
        <begin position="3585"/>
        <end position="3686"/>
    </location>
</feature>
<organism evidence="7 8">
    <name type="scientific">Maribacter dokdonensis</name>
    <dbReference type="NCBI Taxonomy" id="320912"/>
    <lineage>
        <taxon>Bacteria</taxon>
        <taxon>Pseudomonadati</taxon>
        <taxon>Bacteroidota</taxon>
        <taxon>Flavobacteriia</taxon>
        <taxon>Flavobacteriales</taxon>
        <taxon>Flavobacteriaceae</taxon>
        <taxon>Maribacter</taxon>
    </lineage>
</organism>
<feature type="domain" description="Calx-beta" evidence="6">
    <location>
        <begin position="2296"/>
        <end position="2395"/>
    </location>
</feature>
<reference evidence="7 8" key="1">
    <citation type="submission" date="2016-10" db="EMBL/GenBank/DDBJ databases">
        <authorList>
            <person name="de Groot N.N."/>
        </authorList>
    </citation>
    <scope>NUCLEOTIDE SEQUENCE [LARGE SCALE GENOMIC DNA]</scope>
    <source>
        <strain evidence="7 8">MAR_2009_71</strain>
    </source>
</reference>
<dbReference type="SUPFAM" id="SSF141072">
    <property type="entry name" value="CalX-like"/>
    <property type="match status" value="27"/>
</dbReference>
<feature type="domain" description="Calx-beta" evidence="6">
    <location>
        <begin position="2651"/>
        <end position="2751"/>
    </location>
</feature>
<keyword evidence="3" id="KW-0106">Calcium</keyword>
<dbReference type="EMBL" id="FNTB01000001">
    <property type="protein sequence ID" value="SEB43636.1"/>
    <property type="molecule type" value="Genomic_DNA"/>
</dbReference>
<feature type="domain" description="Calx-beta" evidence="6">
    <location>
        <begin position="2767"/>
        <end position="2868"/>
    </location>
</feature>
<evidence type="ECO:0000313" key="7">
    <source>
        <dbReference type="EMBL" id="SEB43636.1"/>
    </source>
</evidence>
<gene>
    <name evidence="7" type="ORF">SAMN05192540_0266</name>
</gene>
<feature type="domain" description="Calx-beta" evidence="6">
    <location>
        <begin position="1169"/>
        <end position="1278"/>
    </location>
</feature>
<accession>A0A1H4JCB1</accession>
<dbReference type="InterPro" id="IPR003644">
    <property type="entry name" value="Calx_beta"/>
</dbReference>
<evidence type="ECO:0000256" key="1">
    <source>
        <dbReference type="ARBA" id="ARBA00022729"/>
    </source>
</evidence>
<feature type="region of interest" description="Disordered" evidence="5">
    <location>
        <begin position="403"/>
        <end position="453"/>
    </location>
</feature>
<dbReference type="Pfam" id="PF03160">
    <property type="entry name" value="Calx-beta"/>
    <property type="match status" value="25"/>
</dbReference>
<feature type="domain" description="Calx-beta" evidence="6">
    <location>
        <begin position="4063"/>
        <end position="4169"/>
    </location>
</feature>
<feature type="domain" description="Calx-beta" evidence="6">
    <location>
        <begin position="3233"/>
        <end position="3335"/>
    </location>
</feature>
<proteinExistence type="predicted"/>
<feature type="compositionally biased region" description="Acidic residues" evidence="5">
    <location>
        <begin position="420"/>
        <end position="439"/>
    </location>
</feature>
<evidence type="ECO:0000313" key="8">
    <source>
        <dbReference type="Proteomes" id="UP000183038"/>
    </source>
</evidence>
<name>A0A1H4JCB1_9FLAO</name>
<keyword evidence="4" id="KW-0406">Ion transport</keyword>
<feature type="domain" description="Calx-beta" evidence="6">
    <location>
        <begin position="3118"/>
        <end position="3219"/>
    </location>
</feature>
<dbReference type="Pfam" id="PF17963">
    <property type="entry name" value="Big_9"/>
    <property type="match status" value="1"/>
</dbReference>
<evidence type="ECO:0000256" key="4">
    <source>
        <dbReference type="ARBA" id="ARBA00023065"/>
    </source>
</evidence>
<feature type="domain" description="Calx-beta" evidence="6">
    <location>
        <begin position="263"/>
        <end position="360"/>
    </location>
</feature>
<dbReference type="GO" id="GO:0030001">
    <property type="term" value="P:metal ion transport"/>
    <property type="evidence" value="ECO:0007669"/>
    <property type="project" value="TreeGrafter"/>
</dbReference>
<dbReference type="PANTHER" id="PTHR11878:SF65">
    <property type="entry name" value="NA_CA-EXCHANGE PROTEIN, ISOFORM G"/>
    <property type="match status" value="1"/>
</dbReference>
<dbReference type="InterPro" id="IPR057078">
    <property type="entry name" value="HYR-4C"/>
</dbReference>
<feature type="domain" description="Calx-beta" evidence="6">
    <location>
        <begin position="810"/>
        <end position="914"/>
    </location>
</feature>
<evidence type="ECO:0000256" key="5">
    <source>
        <dbReference type="SAM" id="MobiDB-lite"/>
    </source>
</evidence>
<dbReference type="GO" id="GO:0016020">
    <property type="term" value="C:membrane"/>
    <property type="evidence" value="ECO:0007669"/>
    <property type="project" value="InterPro"/>
</dbReference>
<evidence type="ECO:0000259" key="6">
    <source>
        <dbReference type="SMART" id="SM00237"/>
    </source>
</evidence>
<feature type="domain" description="Calx-beta" evidence="6">
    <location>
        <begin position="2408"/>
        <end position="2513"/>
    </location>
</feature>